<dbReference type="Pfam" id="PF01261">
    <property type="entry name" value="AP_endonuc_2"/>
    <property type="match status" value="1"/>
</dbReference>
<dbReference type="InterPro" id="IPR050312">
    <property type="entry name" value="IolE/XylAMocC-like"/>
</dbReference>
<gene>
    <name evidence="2" type="ORF">LKD37_10975</name>
</gene>
<comment type="caution">
    <text evidence="2">The sequence shown here is derived from an EMBL/GenBank/DDBJ whole genome shotgun (WGS) entry which is preliminary data.</text>
</comment>
<dbReference type="AlphaFoldDB" id="A0AAE3AHG5"/>
<feature type="domain" description="Xylose isomerase-like TIM barrel" evidence="1">
    <location>
        <begin position="55"/>
        <end position="227"/>
    </location>
</feature>
<keyword evidence="2" id="KW-0413">Isomerase</keyword>
<proteinExistence type="predicted"/>
<dbReference type="Gene3D" id="3.20.20.150">
    <property type="entry name" value="Divalent-metal-dependent TIM barrel enzymes"/>
    <property type="match status" value="1"/>
</dbReference>
<dbReference type="InterPro" id="IPR036237">
    <property type="entry name" value="Xyl_isomerase-like_sf"/>
</dbReference>
<sequence length="256" mass="28879">MRREALWNRLYLSGIDSRAAELARENGLGLEIAAFCYAPNLEDPAVLSAVRSDMAGLDRFWLHAPFAELAPCAIDPLVRQVTEKRYRQAADMAQDLGVRRLVIHGGFVPQVYFPEWYVEQSVLFWRDFLRQLPPDMTVALENVMEPQPRLLAEIARQVDDPRLGLCLDIGHANTFVSRVPPLEWVAPMAPWLRHVHLHNNAGHDDLHDPLGQGTLAMEQVLDTILELCPAATFTLENQDCGPSLVWLREHGYGANT</sequence>
<organism evidence="2 3">
    <name type="scientific">Brotocaccenecus cirricatena</name>
    <dbReference type="NCBI Taxonomy" id="3064195"/>
    <lineage>
        <taxon>Bacteria</taxon>
        <taxon>Bacillati</taxon>
        <taxon>Bacillota</taxon>
        <taxon>Clostridia</taxon>
        <taxon>Eubacteriales</taxon>
        <taxon>Oscillospiraceae</taxon>
        <taxon>Brotocaccenecus</taxon>
    </lineage>
</organism>
<evidence type="ECO:0000313" key="2">
    <source>
        <dbReference type="EMBL" id="MCC2130028.1"/>
    </source>
</evidence>
<name>A0AAE3AHG5_9FIRM</name>
<dbReference type="PANTHER" id="PTHR12110">
    <property type="entry name" value="HYDROXYPYRUVATE ISOMERASE"/>
    <property type="match status" value="1"/>
</dbReference>
<protein>
    <submittedName>
        <fullName evidence="2">Sugar phosphate isomerase/epimerase</fullName>
    </submittedName>
</protein>
<accession>A0AAE3AHG5</accession>
<dbReference type="RefSeq" id="WP_302929261.1">
    <property type="nucleotide sequence ID" value="NZ_JAJEPW010000033.1"/>
</dbReference>
<evidence type="ECO:0000313" key="3">
    <source>
        <dbReference type="Proteomes" id="UP001199319"/>
    </source>
</evidence>
<dbReference type="EMBL" id="JAJEPW010000033">
    <property type="protein sequence ID" value="MCC2130028.1"/>
    <property type="molecule type" value="Genomic_DNA"/>
</dbReference>
<dbReference type="InterPro" id="IPR013022">
    <property type="entry name" value="Xyl_isomerase-like_TIM-brl"/>
</dbReference>
<dbReference type="SUPFAM" id="SSF51658">
    <property type="entry name" value="Xylose isomerase-like"/>
    <property type="match status" value="1"/>
</dbReference>
<reference evidence="2" key="1">
    <citation type="submission" date="2021-10" db="EMBL/GenBank/DDBJ databases">
        <title>Anaerobic single-cell dispensing facilitates the cultivation of human gut bacteria.</title>
        <authorList>
            <person name="Afrizal A."/>
        </authorList>
    </citation>
    <scope>NUCLEOTIDE SEQUENCE</scope>
    <source>
        <strain evidence="2">CLA-AA-H272</strain>
    </source>
</reference>
<dbReference type="Proteomes" id="UP001199319">
    <property type="component" value="Unassembled WGS sequence"/>
</dbReference>
<keyword evidence="3" id="KW-1185">Reference proteome</keyword>
<evidence type="ECO:0000259" key="1">
    <source>
        <dbReference type="Pfam" id="PF01261"/>
    </source>
</evidence>
<dbReference type="GO" id="GO:0016853">
    <property type="term" value="F:isomerase activity"/>
    <property type="evidence" value="ECO:0007669"/>
    <property type="project" value="UniProtKB-KW"/>
</dbReference>